<feature type="transmembrane region" description="Helical" evidence="1">
    <location>
        <begin position="208"/>
        <end position="228"/>
    </location>
</feature>
<dbReference type="EMBL" id="AZGM01000067">
    <property type="protein sequence ID" value="KRM27056.1"/>
    <property type="molecule type" value="Genomic_DNA"/>
</dbReference>
<keyword evidence="3" id="KW-1185">Reference proteome</keyword>
<keyword evidence="1" id="KW-1133">Transmembrane helix</keyword>
<evidence type="ECO:0000256" key="1">
    <source>
        <dbReference type="SAM" id="Phobius"/>
    </source>
</evidence>
<organism evidence="2 3">
    <name type="scientific">Limosilactobacillus panis DSM 6035</name>
    <dbReference type="NCBI Taxonomy" id="1423782"/>
    <lineage>
        <taxon>Bacteria</taxon>
        <taxon>Bacillati</taxon>
        <taxon>Bacillota</taxon>
        <taxon>Bacilli</taxon>
        <taxon>Lactobacillales</taxon>
        <taxon>Lactobacillaceae</taxon>
        <taxon>Limosilactobacillus</taxon>
    </lineage>
</organism>
<proteinExistence type="predicted"/>
<protein>
    <submittedName>
        <fullName evidence="2">Membrane protein</fullName>
    </submittedName>
</protein>
<keyword evidence="1" id="KW-0472">Membrane</keyword>
<accession>A0A0R1XAS9</accession>
<feature type="transmembrane region" description="Helical" evidence="1">
    <location>
        <begin position="21"/>
        <end position="47"/>
    </location>
</feature>
<reference evidence="2 3" key="1">
    <citation type="journal article" date="2015" name="Genome Announc.">
        <title>Expanding the biotechnology potential of lactobacilli through comparative genomics of 213 strains and associated genera.</title>
        <authorList>
            <person name="Sun Z."/>
            <person name="Harris H.M."/>
            <person name="McCann A."/>
            <person name="Guo C."/>
            <person name="Argimon S."/>
            <person name="Zhang W."/>
            <person name="Yang X."/>
            <person name="Jeffery I.B."/>
            <person name="Cooney J.C."/>
            <person name="Kagawa T.F."/>
            <person name="Liu W."/>
            <person name="Song Y."/>
            <person name="Salvetti E."/>
            <person name="Wrobel A."/>
            <person name="Rasinkangas P."/>
            <person name="Parkhill J."/>
            <person name="Rea M.C."/>
            <person name="O'Sullivan O."/>
            <person name="Ritari J."/>
            <person name="Douillard F.P."/>
            <person name="Paul Ross R."/>
            <person name="Yang R."/>
            <person name="Briner A.E."/>
            <person name="Felis G.E."/>
            <person name="de Vos W.M."/>
            <person name="Barrangou R."/>
            <person name="Klaenhammer T.R."/>
            <person name="Caufield P.W."/>
            <person name="Cui Y."/>
            <person name="Zhang H."/>
            <person name="O'Toole P.W."/>
        </authorList>
    </citation>
    <scope>NUCLEOTIDE SEQUENCE [LARGE SCALE GENOMIC DNA]</scope>
    <source>
        <strain evidence="2 3">DSM 6035</strain>
    </source>
</reference>
<dbReference type="STRING" id="1423782.FD32_GL000153"/>
<evidence type="ECO:0000313" key="2">
    <source>
        <dbReference type="EMBL" id="KRM27056.1"/>
    </source>
</evidence>
<gene>
    <name evidence="2" type="ORF">FD32_GL000153</name>
</gene>
<keyword evidence="1" id="KW-0812">Transmembrane</keyword>
<dbReference type="Proteomes" id="UP000051412">
    <property type="component" value="Unassembled WGS sequence"/>
</dbReference>
<dbReference type="PATRIC" id="fig|1423782.4.peg.152"/>
<evidence type="ECO:0000313" key="3">
    <source>
        <dbReference type="Proteomes" id="UP000051412"/>
    </source>
</evidence>
<feature type="transmembrane region" description="Helical" evidence="1">
    <location>
        <begin position="97"/>
        <end position="116"/>
    </location>
</feature>
<feature type="transmembrane region" description="Helical" evidence="1">
    <location>
        <begin position="164"/>
        <end position="188"/>
    </location>
</feature>
<feature type="transmembrane region" description="Helical" evidence="1">
    <location>
        <begin position="67"/>
        <end position="85"/>
    </location>
</feature>
<name>A0A0R1XAS9_9LACO</name>
<comment type="caution">
    <text evidence="2">The sequence shown here is derived from an EMBL/GenBank/DDBJ whole genome shotgun (WGS) entry which is preliminary data.</text>
</comment>
<feature type="transmembrane region" description="Helical" evidence="1">
    <location>
        <begin position="136"/>
        <end position="157"/>
    </location>
</feature>
<sequence>MGVRTMSNAKMKMVTTNVFHRLGVGMAITLAWVIGVEVLVSLAGLIFNHNVESFLVTLRGIPGNLTFFISAVLMIYFLITPYVDFKWAIQNGISRKTMWRGRFVALFLATLVIYVVDELLALTNHPFPGAGTLLEHFLTLLTVTLTFQAVGNGFGILSRRWKWIVGIGLPVALIIIMWAMAGLLIKLLEVGFISNHNDQWIGVFGNPVVPWVIWLIYFVIILFLTKVFNDRLQLRRD</sequence>
<dbReference type="AlphaFoldDB" id="A0A0R1XAS9"/>